<keyword evidence="2" id="KW-1185">Reference proteome</keyword>
<gene>
    <name evidence="1" type="ORF">Nazgul33</name>
</gene>
<dbReference type="GeneID" id="2559621"/>
<protein>
    <submittedName>
        <fullName evidence="1">Uncharacterized protein</fullName>
    </submittedName>
</protein>
<dbReference type="OrthoDB" id="7472at10239"/>
<dbReference type="RefSeq" id="NP_918967.1">
    <property type="nucleotide sequence ID" value="NC_005091.2"/>
</dbReference>
<sequence length="244" mass="27540">MARKPLKITFGVGAAALAMNVVRRAIKRITEDPYEAAAEHLKKTLEERKRPLLPGERVVQKSPLFEAPYGVWEFDRGDEVTVDTKFDRPWVGVVLKRNPDVPRMYVVQMAMSHAEINVHERMMSLRRRAAGDPNRAVFPAVRPCEGRPAGEWSTARRWPPTGWPCEWFPPGKSDAYATVSQFRRDYPEAVDTEKEQAELAIAAAGLAMCHDPCYVVQYGDQTVCKTCGTTWDTNDQFPPSCPHP</sequence>
<evidence type="ECO:0000313" key="2">
    <source>
        <dbReference type="Proteomes" id="UP000002549"/>
    </source>
</evidence>
<name>Q6UYK7_9CAUD</name>
<dbReference type="EMBL" id="AY357582">
    <property type="protein sequence ID" value="AAQ63334.1"/>
    <property type="molecule type" value="Genomic_DNA"/>
</dbReference>
<reference evidence="1" key="1">
    <citation type="submission" date="2006-02" db="EMBL/GenBank/DDBJ databases">
        <title>Complete nucleotide sequence of BcepNazgul, a novel soil phage of Burkholderia cepacia genomovar VII.</title>
        <authorList>
            <person name="Summer E.J."/>
            <person name="Peek M.L."/>
            <person name="Haliburton J.R."/>
            <person name="Hall E."/>
            <person name="Heusinkveld K."/>
            <person name="Simser J."/>
            <person name="No E.G."/>
            <person name="Gonzalez C.F."/>
            <person name="Young R.F."/>
        </authorList>
    </citation>
    <scope>NUCLEOTIDE SEQUENCE [LARGE SCALE GENOMIC DNA]</scope>
</reference>
<accession>Q6UYK7</accession>
<proteinExistence type="predicted"/>
<dbReference type="Proteomes" id="UP000002549">
    <property type="component" value="Segment"/>
</dbReference>
<organism evidence="1 2">
    <name type="scientific">Burkholderia phage BcepNazgul</name>
    <dbReference type="NCBI Taxonomy" id="242861"/>
    <lineage>
        <taxon>Viruses</taxon>
        <taxon>Duplodnaviria</taxon>
        <taxon>Heunggongvirae</taxon>
        <taxon>Uroviricota</taxon>
        <taxon>Caudoviricetes</taxon>
        <taxon>Casjensviridae</taxon>
        <taxon>Nazgulvirus</taxon>
        <taxon>Nazgulvirus bcepnazgul</taxon>
        <taxon>Burkholderia virus BcepNazgul</taxon>
    </lineage>
</organism>
<dbReference type="KEGG" id="vg:2559621"/>
<evidence type="ECO:0000313" key="1">
    <source>
        <dbReference type="EMBL" id="AAQ63334.1"/>
    </source>
</evidence>